<organism evidence="24">
    <name type="scientific">Oryza meridionalis</name>
    <dbReference type="NCBI Taxonomy" id="40149"/>
    <lineage>
        <taxon>Eukaryota</taxon>
        <taxon>Viridiplantae</taxon>
        <taxon>Streptophyta</taxon>
        <taxon>Embryophyta</taxon>
        <taxon>Tracheophyta</taxon>
        <taxon>Spermatophyta</taxon>
        <taxon>Magnoliopsida</taxon>
        <taxon>Liliopsida</taxon>
        <taxon>Poales</taxon>
        <taxon>Poaceae</taxon>
        <taxon>BOP clade</taxon>
        <taxon>Oryzoideae</taxon>
        <taxon>Oryzeae</taxon>
        <taxon>Oryzinae</taxon>
        <taxon>Oryza</taxon>
    </lineage>
</organism>
<dbReference type="InterPro" id="IPR000858">
    <property type="entry name" value="S_locus_glycoprot_dom"/>
</dbReference>
<sequence length="818" mass="88109">MAMRRLTILLELLFSLAIPGIPVVMVASRDTISPGESLAGNDRLVSSNGNYALGFFQAGGGGGGAPTWYLGTWLNRVPRDVVTPVWVANGDSPIADPATAELAVSPDDGNLVIIVAKKSIAWSTSTALVANATTTTNTTTAAAVVATLSDGGNLILRSSSNASSSHILWQSFDHPTNSLLPGAKIGRDKVTGLTRRLVSRKSTADQAPGAYSLQLDPSGAAQFVLVELTSGVVYWSSGEWNGRFFDSIPDMGAGSAFVSNSREEYFTSPTETATVITRLSLEVSGQLKSFLWYDGLQDWVVAASQPKSQCDVHATCGPFAVCDDGVLPSCGCMEGFSVRSPEDWELEDRTGGCARDTPLDCNSNTSSDKFYSLPCVGLPHNAQNMAAAISADECSQACLSNCSCTAYSYGKGGCSVWHDELYNVKQLSDSSSDGNGGVLYIRLAEKELQSSEMKKSGKITGVAIGASTGGALLLIILLLIVWRREGKWFTLTLEKPEVGVGIIAFRYIDLQRATKNFSEKLGGGSFGSVFKGYLSDSTIAVKRLDGARQGEKQFRAEVNSIGIIQHINLVKLVGFCCEGDNRLLVYEYMPNSSLDVCLFKANDIVLDWTTRYQIAIGVARGLAYLHTSCRDCIIHCDIKPENILLDASYVPKIADFGMAKILGREFSRAMTTMRGTIGYLAPEWISGTVVTSKVDVYSYGMVLFEIISGRRNSSHENFRDGDFSFFFPMQAARKLLDGDVGSLVDASLEGGVNLVEVERACKIACWCIQDNEFDRPTMGEVVQSLEGLLELDTPPLPRLLNAITGGSHPVTPEYFDSL</sequence>
<feature type="transmembrane region" description="Helical" evidence="19">
    <location>
        <begin position="459"/>
        <end position="482"/>
    </location>
</feature>
<dbReference type="InterPro" id="IPR024171">
    <property type="entry name" value="SRK-like_kinase"/>
</dbReference>
<dbReference type="Pfam" id="PF01453">
    <property type="entry name" value="B_lectin"/>
    <property type="match status" value="1"/>
</dbReference>
<comment type="similarity">
    <text evidence="17">Belongs to the protein kinase superfamily. Ser/Thr protein kinase family.</text>
</comment>
<keyword evidence="8 17" id="KW-0418">Kinase</keyword>
<dbReference type="SMART" id="SM00108">
    <property type="entry name" value="B_lectin"/>
    <property type="match status" value="1"/>
</dbReference>
<keyword evidence="6 20" id="KW-0732">Signal</keyword>
<keyword evidence="5 19" id="KW-0812">Transmembrane</keyword>
<dbReference type="GO" id="GO:0051707">
    <property type="term" value="P:response to other organism"/>
    <property type="evidence" value="ECO:0007669"/>
    <property type="project" value="UniProtKB-ARBA"/>
</dbReference>
<keyword evidence="14" id="KW-0325">Glycoprotein</keyword>
<comment type="catalytic activity">
    <reaction evidence="15 17">
        <text>L-threonyl-[protein] + ATP = O-phospho-L-threonyl-[protein] + ADP + H(+)</text>
        <dbReference type="Rhea" id="RHEA:46608"/>
        <dbReference type="Rhea" id="RHEA-COMP:11060"/>
        <dbReference type="Rhea" id="RHEA-COMP:11605"/>
        <dbReference type="ChEBI" id="CHEBI:15378"/>
        <dbReference type="ChEBI" id="CHEBI:30013"/>
        <dbReference type="ChEBI" id="CHEBI:30616"/>
        <dbReference type="ChEBI" id="CHEBI:61977"/>
        <dbReference type="ChEBI" id="CHEBI:456216"/>
        <dbReference type="EC" id="2.7.11.1"/>
    </reaction>
</comment>
<evidence type="ECO:0000256" key="9">
    <source>
        <dbReference type="ARBA" id="ARBA00022840"/>
    </source>
</evidence>
<comment type="catalytic activity">
    <reaction evidence="16 17">
        <text>L-seryl-[protein] + ATP = O-phospho-L-seryl-[protein] + ADP + H(+)</text>
        <dbReference type="Rhea" id="RHEA:17989"/>
        <dbReference type="Rhea" id="RHEA-COMP:9863"/>
        <dbReference type="Rhea" id="RHEA-COMP:11604"/>
        <dbReference type="ChEBI" id="CHEBI:15378"/>
        <dbReference type="ChEBI" id="CHEBI:29999"/>
        <dbReference type="ChEBI" id="CHEBI:30616"/>
        <dbReference type="ChEBI" id="CHEBI:83421"/>
        <dbReference type="ChEBI" id="CHEBI:456216"/>
        <dbReference type="EC" id="2.7.11.1"/>
    </reaction>
</comment>
<evidence type="ECO:0000256" key="20">
    <source>
        <dbReference type="SAM" id="SignalP"/>
    </source>
</evidence>
<dbReference type="Pfam" id="PF08276">
    <property type="entry name" value="PAN_2"/>
    <property type="match status" value="1"/>
</dbReference>
<dbReference type="GO" id="GO:0016020">
    <property type="term" value="C:membrane"/>
    <property type="evidence" value="ECO:0007669"/>
    <property type="project" value="UniProtKB-SubCell"/>
</dbReference>
<evidence type="ECO:0000256" key="12">
    <source>
        <dbReference type="ARBA" id="ARBA00023157"/>
    </source>
</evidence>
<dbReference type="FunFam" id="3.30.200.20:FF:000250">
    <property type="entry name" value="Serine/threonine-protein kinase"/>
    <property type="match status" value="1"/>
</dbReference>
<feature type="signal peptide" evidence="20">
    <location>
        <begin position="1"/>
        <end position="17"/>
    </location>
</feature>
<dbReference type="InterPro" id="IPR011009">
    <property type="entry name" value="Kinase-like_dom_sf"/>
</dbReference>
<evidence type="ECO:0000256" key="15">
    <source>
        <dbReference type="ARBA" id="ARBA00047899"/>
    </source>
</evidence>
<evidence type="ECO:0000256" key="3">
    <source>
        <dbReference type="ARBA" id="ARBA00022536"/>
    </source>
</evidence>
<dbReference type="AlphaFoldDB" id="A0A0E0DE62"/>
<dbReference type="PROSITE" id="PS50948">
    <property type="entry name" value="PAN"/>
    <property type="match status" value="1"/>
</dbReference>
<dbReference type="HOGENOM" id="CLU_000288_116_2_1"/>
<evidence type="ECO:0000256" key="8">
    <source>
        <dbReference type="ARBA" id="ARBA00022777"/>
    </source>
</evidence>
<dbReference type="EC" id="2.7.11.1" evidence="17"/>
<evidence type="ECO:0000256" key="7">
    <source>
        <dbReference type="ARBA" id="ARBA00022741"/>
    </source>
</evidence>
<dbReference type="PANTHER" id="PTHR47974">
    <property type="entry name" value="OS07G0415500 PROTEIN"/>
    <property type="match status" value="1"/>
</dbReference>
<evidence type="ECO:0000313" key="24">
    <source>
        <dbReference type="EnsemblPlants" id="OMERI04G11180.1"/>
    </source>
</evidence>
<evidence type="ECO:0000256" key="18">
    <source>
        <dbReference type="PROSITE-ProRule" id="PRU10141"/>
    </source>
</evidence>
<dbReference type="Pfam" id="PF00954">
    <property type="entry name" value="S_locus_glycop"/>
    <property type="match status" value="1"/>
</dbReference>
<feature type="domain" description="Apple" evidence="23">
    <location>
        <begin position="361"/>
        <end position="444"/>
    </location>
</feature>
<dbReference type="GO" id="GO:0048544">
    <property type="term" value="P:recognition of pollen"/>
    <property type="evidence" value="ECO:0007669"/>
    <property type="project" value="InterPro"/>
</dbReference>
<evidence type="ECO:0000313" key="25">
    <source>
        <dbReference type="Proteomes" id="UP000008021"/>
    </source>
</evidence>
<keyword evidence="2 17" id="KW-0723">Serine/threonine-protein kinase</keyword>
<dbReference type="FunFam" id="1.10.510.10:FF:000227">
    <property type="entry name" value="Serine/threonine-protein kinase"/>
    <property type="match status" value="1"/>
</dbReference>
<dbReference type="Gene3D" id="3.30.200.20">
    <property type="entry name" value="Phosphorylase Kinase, domain 1"/>
    <property type="match status" value="1"/>
</dbReference>
<dbReference type="Proteomes" id="UP000008021">
    <property type="component" value="Chromosome 4"/>
</dbReference>
<evidence type="ECO:0000256" key="16">
    <source>
        <dbReference type="ARBA" id="ARBA00048679"/>
    </source>
</evidence>
<dbReference type="PROSITE" id="PS50011">
    <property type="entry name" value="PROTEIN_KINASE_DOM"/>
    <property type="match status" value="1"/>
</dbReference>
<feature type="chain" id="PRO_5002356916" description="Receptor-like serine/threonine-protein kinase" evidence="20">
    <location>
        <begin position="18"/>
        <end position="818"/>
    </location>
</feature>
<reference evidence="24" key="1">
    <citation type="submission" date="2015-04" db="UniProtKB">
        <authorList>
            <consortium name="EnsemblPlants"/>
        </authorList>
    </citation>
    <scope>IDENTIFICATION</scope>
</reference>
<dbReference type="Gene3D" id="1.10.510.10">
    <property type="entry name" value="Transferase(Phosphotransferase) domain 1"/>
    <property type="match status" value="1"/>
</dbReference>
<dbReference type="GO" id="GO:0106310">
    <property type="term" value="F:protein serine kinase activity"/>
    <property type="evidence" value="ECO:0007669"/>
    <property type="project" value="RHEA"/>
</dbReference>
<dbReference type="GO" id="GO:0004674">
    <property type="term" value="F:protein serine/threonine kinase activity"/>
    <property type="evidence" value="ECO:0007669"/>
    <property type="project" value="UniProtKB-KW"/>
</dbReference>
<dbReference type="PROSITE" id="PS50927">
    <property type="entry name" value="BULB_LECTIN"/>
    <property type="match status" value="1"/>
</dbReference>
<keyword evidence="10 19" id="KW-1133">Transmembrane helix</keyword>
<dbReference type="InterPro" id="IPR017441">
    <property type="entry name" value="Protein_kinase_ATP_BS"/>
</dbReference>
<keyword evidence="7 17" id="KW-0547">Nucleotide-binding</keyword>
<evidence type="ECO:0000256" key="11">
    <source>
        <dbReference type="ARBA" id="ARBA00023136"/>
    </source>
</evidence>
<dbReference type="SUPFAM" id="SSF51110">
    <property type="entry name" value="alpha-D-mannose-specific plant lectins"/>
    <property type="match status" value="1"/>
</dbReference>
<evidence type="ECO:0000259" key="23">
    <source>
        <dbReference type="PROSITE" id="PS50948"/>
    </source>
</evidence>
<dbReference type="GO" id="GO:0005524">
    <property type="term" value="F:ATP binding"/>
    <property type="evidence" value="ECO:0007669"/>
    <property type="project" value="UniProtKB-UniRule"/>
</dbReference>
<comment type="subcellular location">
    <subcellularLocation>
        <location evidence="1">Membrane</location>
        <topology evidence="1">Single-pass type I membrane protein</topology>
    </subcellularLocation>
</comment>
<evidence type="ECO:0000259" key="22">
    <source>
        <dbReference type="PROSITE" id="PS50927"/>
    </source>
</evidence>
<evidence type="ECO:0000256" key="19">
    <source>
        <dbReference type="SAM" id="Phobius"/>
    </source>
</evidence>
<dbReference type="InterPro" id="IPR008271">
    <property type="entry name" value="Ser/Thr_kinase_AS"/>
</dbReference>
<evidence type="ECO:0000256" key="1">
    <source>
        <dbReference type="ARBA" id="ARBA00004479"/>
    </source>
</evidence>
<dbReference type="STRING" id="40149.A0A0E0DE62"/>
<keyword evidence="25" id="KW-1185">Reference proteome</keyword>
<evidence type="ECO:0000256" key="13">
    <source>
        <dbReference type="ARBA" id="ARBA00023170"/>
    </source>
</evidence>
<feature type="domain" description="Bulb-type lectin" evidence="22">
    <location>
        <begin position="29"/>
        <end position="169"/>
    </location>
</feature>
<dbReference type="SMART" id="SM00220">
    <property type="entry name" value="S_TKc"/>
    <property type="match status" value="1"/>
</dbReference>
<evidence type="ECO:0000259" key="21">
    <source>
        <dbReference type="PROSITE" id="PS50011"/>
    </source>
</evidence>
<evidence type="ECO:0000256" key="5">
    <source>
        <dbReference type="ARBA" id="ARBA00022692"/>
    </source>
</evidence>
<dbReference type="InterPro" id="IPR036426">
    <property type="entry name" value="Bulb-type_lectin_dom_sf"/>
</dbReference>
<dbReference type="PROSITE" id="PS00107">
    <property type="entry name" value="PROTEIN_KINASE_ATP"/>
    <property type="match status" value="1"/>
</dbReference>
<keyword evidence="11 19" id="KW-0472">Membrane</keyword>
<accession>A0A0E0DE62</accession>
<evidence type="ECO:0000256" key="6">
    <source>
        <dbReference type="ARBA" id="ARBA00022729"/>
    </source>
</evidence>
<dbReference type="Gene3D" id="2.90.10.10">
    <property type="entry name" value="Bulb-type lectin domain"/>
    <property type="match status" value="1"/>
</dbReference>
<dbReference type="InterPro" id="IPR001480">
    <property type="entry name" value="Bulb-type_lectin_dom"/>
</dbReference>
<name>A0A0E0DE62_9ORYZ</name>
<evidence type="ECO:0000256" key="14">
    <source>
        <dbReference type="ARBA" id="ARBA00023180"/>
    </source>
</evidence>
<protein>
    <recommendedName>
        <fullName evidence="17">Receptor-like serine/threonine-protein kinase</fullName>
        <ecNumber evidence="17">2.7.11.1</ecNumber>
    </recommendedName>
</protein>
<keyword evidence="4 17" id="KW-0808">Transferase</keyword>
<dbReference type="Pfam" id="PF00069">
    <property type="entry name" value="Pkinase"/>
    <property type="match status" value="1"/>
</dbReference>
<dbReference type="eggNOG" id="ENOG502QUMK">
    <property type="taxonomic scope" value="Eukaryota"/>
</dbReference>
<feature type="domain" description="Protein kinase" evidence="21">
    <location>
        <begin position="515"/>
        <end position="789"/>
    </location>
</feature>
<keyword evidence="13" id="KW-0675">Receptor</keyword>
<evidence type="ECO:0000256" key="17">
    <source>
        <dbReference type="PIRNR" id="PIRNR000641"/>
    </source>
</evidence>
<dbReference type="CDD" id="cd01098">
    <property type="entry name" value="PAN_AP_plant"/>
    <property type="match status" value="1"/>
</dbReference>
<dbReference type="Gramene" id="OMERI04G11180.1">
    <property type="protein sequence ID" value="OMERI04G11180.1"/>
    <property type="gene ID" value="OMERI04G11180"/>
</dbReference>
<dbReference type="SMART" id="SM00473">
    <property type="entry name" value="PAN_AP"/>
    <property type="match status" value="1"/>
</dbReference>
<proteinExistence type="inferred from homology"/>
<evidence type="ECO:0000256" key="2">
    <source>
        <dbReference type="ARBA" id="ARBA00022527"/>
    </source>
</evidence>
<keyword evidence="9 17" id="KW-0067">ATP-binding</keyword>
<dbReference type="SUPFAM" id="SSF56112">
    <property type="entry name" value="Protein kinase-like (PK-like)"/>
    <property type="match status" value="1"/>
</dbReference>
<evidence type="ECO:0000256" key="4">
    <source>
        <dbReference type="ARBA" id="ARBA00022679"/>
    </source>
</evidence>
<dbReference type="InterPro" id="IPR000719">
    <property type="entry name" value="Prot_kinase_dom"/>
</dbReference>
<keyword evidence="3" id="KW-0245">EGF-like domain</keyword>
<evidence type="ECO:0000256" key="10">
    <source>
        <dbReference type="ARBA" id="ARBA00022989"/>
    </source>
</evidence>
<reference evidence="24" key="2">
    <citation type="submission" date="2018-05" db="EMBL/GenBank/DDBJ databases">
        <title>OmerRS3 (Oryza meridionalis Reference Sequence Version 3).</title>
        <authorList>
            <person name="Zhang J."/>
            <person name="Kudrna D."/>
            <person name="Lee S."/>
            <person name="Talag J."/>
            <person name="Welchert J."/>
            <person name="Wing R.A."/>
        </authorList>
    </citation>
    <scope>NUCLEOTIDE SEQUENCE [LARGE SCALE GENOMIC DNA]</scope>
    <source>
        <strain evidence="24">cv. OR44</strain>
    </source>
</reference>
<dbReference type="PROSITE" id="PS00108">
    <property type="entry name" value="PROTEIN_KINASE_ST"/>
    <property type="match status" value="1"/>
</dbReference>
<dbReference type="CDD" id="cd14066">
    <property type="entry name" value="STKc_IRAK"/>
    <property type="match status" value="1"/>
</dbReference>
<dbReference type="PIRSF" id="PIRSF000641">
    <property type="entry name" value="SRK"/>
    <property type="match status" value="1"/>
</dbReference>
<dbReference type="PANTHER" id="PTHR47974:SF19">
    <property type="entry name" value="RECEPTOR-LIKE SERINE_THREONINE-PROTEIN KINASE"/>
    <property type="match status" value="1"/>
</dbReference>
<dbReference type="InterPro" id="IPR003609">
    <property type="entry name" value="Pan_app"/>
</dbReference>
<feature type="binding site" evidence="18">
    <location>
        <position position="542"/>
    </location>
    <ligand>
        <name>ATP</name>
        <dbReference type="ChEBI" id="CHEBI:30616"/>
    </ligand>
</feature>
<keyword evidence="12" id="KW-1015">Disulfide bond</keyword>
<dbReference type="EnsemblPlants" id="OMERI04G11180.1">
    <property type="protein sequence ID" value="OMERI04G11180.1"/>
    <property type="gene ID" value="OMERI04G11180"/>
</dbReference>